<feature type="non-terminal residue" evidence="10">
    <location>
        <position position="1"/>
    </location>
</feature>
<keyword evidence="3" id="KW-0747">Spliceosome</keyword>
<reference evidence="10" key="2">
    <citation type="submission" date="2023-05" db="EMBL/GenBank/DDBJ databases">
        <authorList>
            <person name="Fouks B."/>
        </authorList>
    </citation>
    <scope>NUCLEOTIDE SEQUENCE</scope>
    <source>
        <strain evidence="10">Stay&amp;Tobe</strain>
        <tissue evidence="10">Testes</tissue>
    </source>
</reference>
<evidence type="ECO:0000256" key="4">
    <source>
        <dbReference type="ARBA" id="ARBA00023187"/>
    </source>
</evidence>
<dbReference type="GO" id="GO:0005681">
    <property type="term" value="C:spliceosomal complex"/>
    <property type="evidence" value="ECO:0007669"/>
    <property type="project" value="UniProtKB-KW"/>
</dbReference>
<sequence>MFACLEIDYEEADTDPTGEAAHKTQQTLTFYELDLGLNHVVRKYSEPLEEHANFLVSVPGGNDGPSGVLICSENYLTYKNLGDQHDIRCPIPQEKNNDLDDPERGMIFVCSATHKTKSMFFFLAQTEQGDIFKITLETDEDMVTEIKLKYFDTVPVASAMCVMKTGFLFVASEFWKPDEYYLYQIAHLGDDDDEPEFSSAMPLEEGDTFFFAPRPLRNLVLVDELDSLSPILACQVADLANEDTPQLYMLCGRGPRSSVRVLRHGLEVSEMAVSELPGNPNAVWTVKRRIDEEYDAYIIVSFVNATLVLSIGETVEEVTDSGFLGTTPTLSCSALGEDALVQVYPDGIRHIRADKRVNEWKTPGKKTIVKCAVNQRQVVIALTGGELVYFEMDPTGQLNEYTERKEMPSEAVCMALANVPVGEQRSRFLAVGLADNTVRIISLDPSDCLSPLSMQALPAAAESLCIVEMGAGEAGSDGEPGTTGSLYLNIGLQNGVLLRTVLDQVTGDLADTRTRYLGSRPVKLFRIRMQGSEAVLAMSSRSWLSYYYQNRFHLTPLSYESLEYASGFSSEQCPEGIVAISTNTLRILALEKLGAVFNQVSFPVDYTPRKFVIHHESAHLIITETEHNAYTEDTKKQRRIQMAEEMQEAAGEEEQELAREMAEAFLNEDLPESVFSAPKAGPGMWASVIRVLDPVEGKTEQLIKLDQNEAALSIALLKFANQPDNQHFVIVGVAKDLQLNPLDNGSHSYPFSVNVDCTSLELVHKTPVDEVPTAICSFQGRILVGVGRMLRLYDMGRKKLLRKCENKHIPNLIVNIQAMGHRIFVSDVQECVYMVRYKRQENQLIIFADDTHPRWITTATILDYDTVATADKFGNIAVIRLSGNVTDDVDEDPTGNKALWDRGLLNGASQKTGIVANFHVGEICMSLQKATLIPGEIIFRSVHIIILSNQVIPRCDTYFFIYFFRMFWMVIYVSSSTQLMQVNRKALLMIWTVPQVKFQRNLKTSERA</sequence>
<dbReference type="GO" id="GO:0006397">
    <property type="term" value="P:mRNA processing"/>
    <property type="evidence" value="ECO:0007669"/>
    <property type="project" value="UniProtKB-KW"/>
</dbReference>
<keyword evidence="4" id="KW-0508">mRNA splicing</keyword>
<proteinExistence type="inferred from homology"/>
<dbReference type="Pfam" id="PF03178">
    <property type="entry name" value="CPSF_A"/>
    <property type="match status" value="1"/>
</dbReference>
<dbReference type="AlphaFoldDB" id="A0AAD7ZDZ2"/>
<comment type="similarity">
    <text evidence="6">Belongs to the RSE1 family.</text>
</comment>
<evidence type="ECO:0008006" key="12">
    <source>
        <dbReference type="Google" id="ProtNLM"/>
    </source>
</evidence>
<dbReference type="Pfam" id="PF10433">
    <property type="entry name" value="Beta-prop_RSE1_1st"/>
    <property type="match status" value="1"/>
</dbReference>
<feature type="domain" description="RSE1/DDB1/CPSF1 C-terminal" evidence="7">
    <location>
        <begin position="686"/>
        <end position="936"/>
    </location>
</feature>
<evidence type="ECO:0000313" key="11">
    <source>
        <dbReference type="Proteomes" id="UP001233999"/>
    </source>
</evidence>
<dbReference type="SUPFAM" id="SSF50978">
    <property type="entry name" value="WD40 repeat-like"/>
    <property type="match status" value="1"/>
</dbReference>
<feature type="domain" description="RSE1/DDB1/CPSF1 first beta-propeller" evidence="8">
    <location>
        <begin position="1"/>
        <end position="225"/>
    </location>
</feature>
<name>A0AAD7ZDZ2_DIPPU</name>
<keyword evidence="2" id="KW-0507">mRNA processing</keyword>
<evidence type="ECO:0000256" key="2">
    <source>
        <dbReference type="ARBA" id="ARBA00022664"/>
    </source>
</evidence>
<dbReference type="Gene3D" id="2.130.10.10">
    <property type="entry name" value="YVTN repeat-like/Quinoprotein amine dehydrogenase"/>
    <property type="match status" value="3"/>
</dbReference>
<dbReference type="Pfam" id="PF23726">
    <property type="entry name" value="Beta-prop_RSE1_2nd"/>
    <property type="match status" value="1"/>
</dbReference>
<dbReference type="InterPro" id="IPR004871">
    <property type="entry name" value="RSE1/DDB1/CPSF1_C"/>
</dbReference>
<evidence type="ECO:0000259" key="8">
    <source>
        <dbReference type="Pfam" id="PF10433"/>
    </source>
</evidence>
<dbReference type="InterPro" id="IPR015943">
    <property type="entry name" value="WD40/YVTN_repeat-like_dom_sf"/>
</dbReference>
<reference evidence="10" key="1">
    <citation type="journal article" date="2023" name="IScience">
        <title>Live-bearing cockroach genome reveals convergent evolutionary mechanisms linked to viviparity in insects and beyond.</title>
        <authorList>
            <person name="Fouks B."/>
            <person name="Harrison M.C."/>
            <person name="Mikhailova A.A."/>
            <person name="Marchal E."/>
            <person name="English S."/>
            <person name="Carruthers M."/>
            <person name="Jennings E.C."/>
            <person name="Chiamaka E.L."/>
            <person name="Frigard R.A."/>
            <person name="Pippel M."/>
            <person name="Attardo G.M."/>
            <person name="Benoit J.B."/>
            <person name="Bornberg-Bauer E."/>
            <person name="Tobe S.S."/>
        </authorList>
    </citation>
    <scope>NUCLEOTIDE SEQUENCE</scope>
    <source>
        <strain evidence="10">Stay&amp;Tobe</strain>
    </source>
</reference>
<gene>
    <name evidence="10" type="ORF">L9F63_005337</name>
</gene>
<feature type="domain" description="RSE1/DDB1/CPSF1 second beta-propeller" evidence="9">
    <location>
        <begin position="269"/>
        <end position="589"/>
    </location>
</feature>
<dbReference type="FunFam" id="2.130.10.10:FF:000031">
    <property type="entry name" value="Splicing factor 3b subunit 3"/>
    <property type="match status" value="1"/>
</dbReference>
<evidence type="ECO:0000256" key="5">
    <source>
        <dbReference type="ARBA" id="ARBA00023242"/>
    </source>
</evidence>
<dbReference type="EMBL" id="JASPKZ010008879">
    <property type="protein sequence ID" value="KAJ9578417.1"/>
    <property type="molecule type" value="Genomic_DNA"/>
</dbReference>
<dbReference type="InterPro" id="IPR050358">
    <property type="entry name" value="RSE1/DDB1/CFT1"/>
</dbReference>
<dbReference type="InterPro" id="IPR018846">
    <property type="entry name" value="Beta-prop_RSE1/DDB1/CPSF1_1st"/>
</dbReference>
<dbReference type="GO" id="GO:0003676">
    <property type="term" value="F:nucleic acid binding"/>
    <property type="evidence" value="ECO:0007669"/>
    <property type="project" value="InterPro"/>
</dbReference>
<dbReference type="InterPro" id="IPR036322">
    <property type="entry name" value="WD40_repeat_dom_sf"/>
</dbReference>
<evidence type="ECO:0000313" key="10">
    <source>
        <dbReference type="EMBL" id="KAJ9578417.1"/>
    </source>
</evidence>
<protein>
    <recommendedName>
        <fullName evidence="12">Splicing factor 3B subunit 3</fullName>
    </recommendedName>
</protein>
<accession>A0AAD7ZDZ2</accession>
<dbReference type="GO" id="GO:0008380">
    <property type="term" value="P:RNA splicing"/>
    <property type="evidence" value="ECO:0007669"/>
    <property type="project" value="UniProtKB-KW"/>
</dbReference>
<evidence type="ECO:0000256" key="3">
    <source>
        <dbReference type="ARBA" id="ARBA00022728"/>
    </source>
</evidence>
<comment type="caution">
    <text evidence="10">The sequence shown here is derived from an EMBL/GenBank/DDBJ whole genome shotgun (WGS) entry which is preliminary data.</text>
</comment>
<dbReference type="PANTHER" id="PTHR10644">
    <property type="entry name" value="DNA REPAIR/RNA PROCESSING CPSF FAMILY"/>
    <property type="match status" value="1"/>
</dbReference>
<evidence type="ECO:0000256" key="6">
    <source>
        <dbReference type="ARBA" id="ARBA00038266"/>
    </source>
</evidence>
<keyword evidence="11" id="KW-1185">Reference proteome</keyword>
<evidence type="ECO:0000259" key="9">
    <source>
        <dbReference type="Pfam" id="PF23726"/>
    </source>
</evidence>
<dbReference type="InterPro" id="IPR058543">
    <property type="entry name" value="Beta-prop_RSE1/DDB1/CPSF1_2nd"/>
</dbReference>
<organism evidence="10 11">
    <name type="scientific">Diploptera punctata</name>
    <name type="common">Pacific beetle cockroach</name>
    <dbReference type="NCBI Taxonomy" id="6984"/>
    <lineage>
        <taxon>Eukaryota</taxon>
        <taxon>Metazoa</taxon>
        <taxon>Ecdysozoa</taxon>
        <taxon>Arthropoda</taxon>
        <taxon>Hexapoda</taxon>
        <taxon>Insecta</taxon>
        <taxon>Pterygota</taxon>
        <taxon>Neoptera</taxon>
        <taxon>Polyneoptera</taxon>
        <taxon>Dictyoptera</taxon>
        <taxon>Blattodea</taxon>
        <taxon>Blaberoidea</taxon>
        <taxon>Blaberidae</taxon>
        <taxon>Diplopterinae</taxon>
        <taxon>Diploptera</taxon>
    </lineage>
</organism>
<evidence type="ECO:0000259" key="7">
    <source>
        <dbReference type="Pfam" id="PF03178"/>
    </source>
</evidence>
<comment type="subcellular location">
    <subcellularLocation>
        <location evidence="1">Nucleus</location>
    </subcellularLocation>
</comment>
<keyword evidence="5" id="KW-0539">Nucleus</keyword>
<dbReference type="Proteomes" id="UP001233999">
    <property type="component" value="Unassembled WGS sequence"/>
</dbReference>
<evidence type="ECO:0000256" key="1">
    <source>
        <dbReference type="ARBA" id="ARBA00004123"/>
    </source>
</evidence>